<reference evidence="2" key="1">
    <citation type="submission" date="2016-10" db="EMBL/GenBank/DDBJ databases">
        <authorList>
            <person name="Varghese N."/>
            <person name="Submissions S."/>
        </authorList>
    </citation>
    <scope>NUCLEOTIDE SEQUENCE [LARGE SCALE GENOMIC DNA]</scope>
    <source>
        <strain evidence="2">DSM 23925</strain>
    </source>
</reference>
<keyword evidence="2" id="KW-1185">Reference proteome</keyword>
<dbReference type="EMBL" id="FOVN01000005">
    <property type="protein sequence ID" value="SFN86056.1"/>
    <property type="molecule type" value="Genomic_DNA"/>
</dbReference>
<evidence type="ECO:0000313" key="2">
    <source>
        <dbReference type="Proteomes" id="UP000198705"/>
    </source>
</evidence>
<sequence length="288" mass="34437">MKKIHVGFLLSYDYDKLKKSIPPVYKEADAIFIAMDHKNRTWSGETFIVDPAFFEWLEAFDVDNKIQLYKDDFYDPNLIAIENDNRERHMLSLKMGVGNWLVQIDSDEYFVDFANYVKDLRRFDSYLDNPEKKNIQIAAYLINLYKYTDNGVLFIKEPTRGIIATNYPNYQVARNTRKRIVYTQNILLHESIARDEAELVLKLDNWGHNIEVQDKAAFLEKWRTTNKSNYKERENFFYIEPEKWKHLEFCEGNTIEEIRKNINLKGIMPSKFFIAKKNFGQYFKHLFK</sequence>
<dbReference type="AlphaFoldDB" id="A0A1I5CGK4"/>
<proteinExistence type="predicted"/>
<dbReference type="RefSeq" id="WP_092208795.1">
    <property type="nucleotide sequence ID" value="NZ_FOVN01000005.1"/>
</dbReference>
<gene>
    <name evidence="1" type="ORF">SAMN04487989_10563</name>
</gene>
<protein>
    <recommendedName>
        <fullName evidence="3">Glycosyl transferase family 2</fullName>
    </recommendedName>
</protein>
<organism evidence="1 2">
    <name type="scientific">Bizionia echini</name>
    <dbReference type="NCBI Taxonomy" id="649333"/>
    <lineage>
        <taxon>Bacteria</taxon>
        <taxon>Pseudomonadati</taxon>
        <taxon>Bacteroidota</taxon>
        <taxon>Flavobacteriia</taxon>
        <taxon>Flavobacteriales</taxon>
        <taxon>Flavobacteriaceae</taxon>
        <taxon>Bizionia</taxon>
    </lineage>
</organism>
<accession>A0A1I5CGK4</accession>
<evidence type="ECO:0008006" key="3">
    <source>
        <dbReference type="Google" id="ProtNLM"/>
    </source>
</evidence>
<dbReference type="OrthoDB" id="745987at2"/>
<name>A0A1I5CGK4_9FLAO</name>
<evidence type="ECO:0000313" key="1">
    <source>
        <dbReference type="EMBL" id="SFN86056.1"/>
    </source>
</evidence>
<dbReference type="Proteomes" id="UP000198705">
    <property type="component" value="Unassembled WGS sequence"/>
</dbReference>